<dbReference type="AlphaFoldDB" id="A0A495W8I7"/>
<feature type="domain" description="Glycosyltransferase subfamily 4-like N-terminal" evidence="3">
    <location>
        <begin position="15"/>
        <end position="172"/>
    </location>
</feature>
<protein>
    <submittedName>
        <fullName evidence="4">Glycosyltransferase involved in cell wall biosynthesis</fullName>
    </submittedName>
</protein>
<reference evidence="4 5" key="1">
    <citation type="submission" date="2018-10" db="EMBL/GenBank/DDBJ databases">
        <title>Sequencing the genomes of 1000 actinobacteria strains.</title>
        <authorList>
            <person name="Klenk H.-P."/>
        </authorList>
    </citation>
    <scope>NUCLEOTIDE SEQUENCE [LARGE SCALE GENOMIC DNA]</scope>
    <source>
        <strain evidence="4 5">DSM 43800</strain>
    </source>
</reference>
<dbReference type="SUPFAM" id="SSF53756">
    <property type="entry name" value="UDP-Glycosyltransferase/glycogen phosphorylase"/>
    <property type="match status" value="1"/>
</dbReference>
<dbReference type="GO" id="GO:1901137">
    <property type="term" value="P:carbohydrate derivative biosynthetic process"/>
    <property type="evidence" value="ECO:0007669"/>
    <property type="project" value="UniProtKB-ARBA"/>
</dbReference>
<evidence type="ECO:0000313" key="4">
    <source>
        <dbReference type="EMBL" id="RKT57729.1"/>
    </source>
</evidence>
<evidence type="ECO:0000313" key="5">
    <source>
        <dbReference type="Proteomes" id="UP000282084"/>
    </source>
</evidence>
<dbReference type="Pfam" id="PF13439">
    <property type="entry name" value="Glyco_transf_4"/>
    <property type="match status" value="1"/>
</dbReference>
<dbReference type="GO" id="GO:0016758">
    <property type="term" value="F:hexosyltransferase activity"/>
    <property type="evidence" value="ECO:0007669"/>
    <property type="project" value="TreeGrafter"/>
</dbReference>
<dbReference type="InterPro" id="IPR050194">
    <property type="entry name" value="Glycosyltransferase_grp1"/>
</dbReference>
<gene>
    <name evidence="4" type="ORF">C8E97_6454</name>
</gene>
<evidence type="ECO:0000256" key="1">
    <source>
        <dbReference type="ARBA" id="ARBA00022676"/>
    </source>
</evidence>
<keyword evidence="2 4" id="KW-0808">Transferase</keyword>
<keyword evidence="1" id="KW-0328">Glycosyltransferase</keyword>
<dbReference type="PANTHER" id="PTHR45947">
    <property type="entry name" value="SULFOQUINOVOSYL TRANSFERASE SQD2"/>
    <property type="match status" value="1"/>
</dbReference>
<dbReference type="Pfam" id="PF13692">
    <property type="entry name" value="Glyco_trans_1_4"/>
    <property type="match status" value="1"/>
</dbReference>
<dbReference type="InterPro" id="IPR028098">
    <property type="entry name" value="Glyco_trans_4-like_N"/>
</dbReference>
<dbReference type="CDD" id="cd03801">
    <property type="entry name" value="GT4_PimA-like"/>
    <property type="match status" value="1"/>
</dbReference>
<evidence type="ECO:0000259" key="3">
    <source>
        <dbReference type="Pfam" id="PF13439"/>
    </source>
</evidence>
<organism evidence="4 5">
    <name type="scientific">Saccharothrix australiensis</name>
    <dbReference type="NCBI Taxonomy" id="2072"/>
    <lineage>
        <taxon>Bacteria</taxon>
        <taxon>Bacillati</taxon>
        <taxon>Actinomycetota</taxon>
        <taxon>Actinomycetes</taxon>
        <taxon>Pseudonocardiales</taxon>
        <taxon>Pseudonocardiaceae</taxon>
        <taxon>Saccharothrix</taxon>
    </lineage>
</organism>
<name>A0A495W8I7_9PSEU</name>
<proteinExistence type="predicted"/>
<dbReference type="Gene3D" id="3.40.50.2000">
    <property type="entry name" value="Glycogen Phosphorylase B"/>
    <property type="match status" value="2"/>
</dbReference>
<dbReference type="RefSeq" id="WP_121012845.1">
    <property type="nucleotide sequence ID" value="NZ_RBXO01000001.1"/>
</dbReference>
<sequence length="377" mass="40645">MSTIHVTDCFLPRLGGIEVQVAGLAEAQRRTGERVHVVTATRHAEPLPGCTLHRITARLPGDPPVHPRAGAHLDRLLADVRPDVVYAHVGAISPFAWSGIRSALRLGLPTVAIVHSMWDPAVRRAYRCLDRWHGWSRAPLVLGAVSRAAAERVRAALPGVDVAVVPNGITPELWQGIPEQRPDDAVHVVSVGRLAPRKQPMHLLAVLREVRERVGELRATIAGAGPELPAMRRYLRRHGMDWVHLPGRLDRAGVGRLLAGADVFVNPTPAEAFGLAALEARTAGVPVVARPGTGVADFVRHGVEGLLSDDLADAVARLAGDRAERGRIARHNRATVPPCTWPRVLEALGACRERAERAARAGRRRGPGVLRNLPAEG</sequence>
<accession>A0A495W8I7</accession>
<keyword evidence="5" id="KW-1185">Reference proteome</keyword>
<evidence type="ECO:0000256" key="2">
    <source>
        <dbReference type="ARBA" id="ARBA00022679"/>
    </source>
</evidence>
<dbReference type="EMBL" id="RBXO01000001">
    <property type="protein sequence ID" value="RKT57729.1"/>
    <property type="molecule type" value="Genomic_DNA"/>
</dbReference>
<dbReference type="OrthoDB" id="9802525at2"/>
<dbReference type="PANTHER" id="PTHR45947:SF3">
    <property type="entry name" value="SULFOQUINOVOSYL TRANSFERASE SQD2"/>
    <property type="match status" value="1"/>
</dbReference>
<dbReference type="Proteomes" id="UP000282084">
    <property type="component" value="Unassembled WGS sequence"/>
</dbReference>
<comment type="caution">
    <text evidence="4">The sequence shown here is derived from an EMBL/GenBank/DDBJ whole genome shotgun (WGS) entry which is preliminary data.</text>
</comment>